<dbReference type="Proteomes" id="UP000265520">
    <property type="component" value="Unassembled WGS sequence"/>
</dbReference>
<name>A0A392S7D2_9FABA</name>
<keyword evidence="3" id="KW-1185">Reference proteome</keyword>
<evidence type="ECO:0000313" key="2">
    <source>
        <dbReference type="EMBL" id="MCI44352.1"/>
    </source>
</evidence>
<sequence>MDCLCNNTYFRRSKLKTKDGYGASKERRVGRRKRRSERWPDAPSRAAAAEARGGDRR</sequence>
<reference evidence="2 3" key="1">
    <citation type="journal article" date="2018" name="Front. Plant Sci.">
        <title>Red Clover (Trifolium pratense) and Zigzag Clover (T. medium) - A Picture of Genomic Similarities and Differences.</title>
        <authorList>
            <person name="Dluhosova J."/>
            <person name="Istvanek J."/>
            <person name="Nedelnik J."/>
            <person name="Repkova J."/>
        </authorList>
    </citation>
    <scope>NUCLEOTIDE SEQUENCE [LARGE SCALE GENOMIC DNA]</scope>
    <source>
        <strain evidence="3">cv. 10/8</strain>
        <tissue evidence="2">Leaf</tissue>
    </source>
</reference>
<feature type="compositionally biased region" description="Low complexity" evidence="1">
    <location>
        <begin position="41"/>
        <end position="51"/>
    </location>
</feature>
<evidence type="ECO:0000313" key="3">
    <source>
        <dbReference type="Proteomes" id="UP000265520"/>
    </source>
</evidence>
<accession>A0A392S7D2</accession>
<feature type="region of interest" description="Disordered" evidence="1">
    <location>
        <begin position="16"/>
        <end position="57"/>
    </location>
</feature>
<protein>
    <submittedName>
        <fullName evidence="2">Uncharacterized protein</fullName>
    </submittedName>
</protein>
<dbReference type="EMBL" id="LXQA010329403">
    <property type="protein sequence ID" value="MCI44352.1"/>
    <property type="molecule type" value="Genomic_DNA"/>
</dbReference>
<organism evidence="2 3">
    <name type="scientific">Trifolium medium</name>
    <dbReference type="NCBI Taxonomy" id="97028"/>
    <lineage>
        <taxon>Eukaryota</taxon>
        <taxon>Viridiplantae</taxon>
        <taxon>Streptophyta</taxon>
        <taxon>Embryophyta</taxon>
        <taxon>Tracheophyta</taxon>
        <taxon>Spermatophyta</taxon>
        <taxon>Magnoliopsida</taxon>
        <taxon>eudicotyledons</taxon>
        <taxon>Gunneridae</taxon>
        <taxon>Pentapetalae</taxon>
        <taxon>rosids</taxon>
        <taxon>fabids</taxon>
        <taxon>Fabales</taxon>
        <taxon>Fabaceae</taxon>
        <taxon>Papilionoideae</taxon>
        <taxon>50 kb inversion clade</taxon>
        <taxon>NPAAA clade</taxon>
        <taxon>Hologalegina</taxon>
        <taxon>IRL clade</taxon>
        <taxon>Trifolieae</taxon>
        <taxon>Trifolium</taxon>
    </lineage>
</organism>
<feature type="compositionally biased region" description="Basic and acidic residues" evidence="1">
    <location>
        <begin position="16"/>
        <end position="27"/>
    </location>
</feature>
<comment type="caution">
    <text evidence="2">The sequence shown here is derived from an EMBL/GenBank/DDBJ whole genome shotgun (WGS) entry which is preliminary data.</text>
</comment>
<evidence type="ECO:0000256" key="1">
    <source>
        <dbReference type="SAM" id="MobiDB-lite"/>
    </source>
</evidence>
<dbReference type="AlphaFoldDB" id="A0A392S7D2"/>
<proteinExistence type="predicted"/>